<dbReference type="AlphaFoldDB" id="A0A842I2L0"/>
<evidence type="ECO:0000256" key="3">
    <source>
        <dbReference type="ARBA" id="ARBA00021539"/>
    </source>
</evidence>
<organism evidence="11 12">
    <name type="scientific">Parasphingopyxis marina</name>
    <dbReference type="NCBI Taxonomy" id="2761622"/>
    <lineage>
        <taxon>Bacteria</taxon>
        <taxon>Pseudomonadati</taxon>
        <taxon>Pseudomonadota</taxon>
        <taxon>Alphaproteobacteria</taxon>
        <taxon>Sphingomonadales</taxon>
        <taxon>Sphingomonadaceae</taxon>
        <taxon>Parasphingopyxis</taxon>
    </lineage>
</organism>
<dbReference type="InterPro" id="IPR045584">
    <property type="entry name" value="Pilin-like"/>
</dbReference>
<gene>
    <name evidence="11" type="primary">gspJ</name>
    <name evidence="11" type="ORF">H6P80_10650</name>
</gene>
<evidence type="ECO:0000256" key="1">
    <source>
        <dbReference type="ARBA" id="ARBA00004377"/>
    </source>
</evidence>
<dbReference type="PANTHER" id="PTHR39583">
    <property type="entry name" value="TYPE II SECRETION SYSTEM PROTEIN J-RELATED"/>
    <property type="match status" value="1"/>
</dbReference>
<keyword evidence="8 10" id="KW-1133">Transmembrane helix</keyword>
<sequence length="200" mass="21809">MRGRQNSERGFTLTELMVSLFIFSLISAAGVALLRFSVDSQAASADALADMGAIRRMNAQLTSDLSQIAPRPARDEAGARQNAFFGGGGADGDLLISFVRRGWTNYDGEARSSLQKVDYRLVDGTLERIAYPYVDGAEALPPARLVQGIESVALRYRSEGDWRERWDPTLATELPDAVELTVVIQGLGPVRQLFQTGTVL</sequence>
<dbReference type="PANTHER" id="PTHR39583:SF2">
    <property type="entry name" value="TYPE II SECRETION SYSTEM PROTEIN J"/>
    <property type="match status" value="1"/>
</dbReference>
<keyword evidence="12" id="KW-1185">Reference proteome</keyword>
<evidence type="ECO:0000256" key="9">
    <source>
        <dbReference type="ARBA" id="ARBA00023136"/>
    </source>
</evidence>
<comment type="caution">
    <text evidence="11">The sequence shown here is derived from an EMBL/GenBank/DDBJ whole genome shotgun (WGS) entry which is preliminary data.</text>
</comment>
<dbReference type="RefSeq" id="WP_185801364.1">
    <property type="nucleotide sequence ID" value="NZ_JACJVJ010000002.1"/>
</dbReference>
<accession>A0A842I2L0</accession>
<evidence type="ECO:0000256" key="4">
    <source>
        <dbReference type="ARBA" id="ARBA00022475"/>
    </source>
</evidence>
<protein>
    <recommendedName>
        <fullName evidence="3">Type II secretion system protein J</fullName>
    </recommendedName>
</protein>
<dbReference type="EMBL" id="JACJVJ010000002">
    <property type="protein sequence ID" value="MBC2778074.1"/>
    <property type="molecule type" value="Genomic_DNA"/>
</dbReference>
<proteinExistence type="inferred from homology"/>
<keyword evidence="9 10" id="KW-0472">Membrane</keyword>
<dbReference type="Pfam" id="PF07963">
    <property type="entry name" value="N_methyl"/>
    <property type="match status" value="1"/>
</dbReference>
<evidence type="ECO:0000256" key="7">
    <source>
        <dbReference type="ARBA" id="ARBA00022692"/>
    </source>
</evidence>
<evidence type="ECO:0000256" key="2">
    <source>
        <dbReference type="ARBA" id="ARBA00011084"/>
    </source>
</evidence>
<dbReference type="InterPro" id="IPR012902">
    <property type="entry name" value="N_methyl_site"/>
</dbReference>
<dbReference type="SUPFAM" id="SSF54523">
    <property type="entry name" value="Pili subunits"/>
    <property type="match status" value="1"/>
</dbReference>
<dbReference type="GO" id="GO:0015627">
    <property type="term" value="C:type II protein secretion system complex"/>
    <property type="evidence" value="ECO:0007669"/>
    <property type="project" value="InterPro"/>
</dbReference>
<evidence type="ECO:0000256" key="5">
    <source>
        <dbReference type="ARBA" id="ARBA00022481"/>
    </source>
</evidence>
<keyword evidence="4" id="KW-1003">Cell membrane</keyword>
<comment type="similarity">
    <text evidence="2">Belongs to the GSP J family.</text>
</comment>
<keyword evidence="6" id="KW-0997">Cell inner membrane</keyword>
<evidence type="ECO:0000256" key="8">
    <source>
        <dbReference type="ARBA" id="ARBA00022989"/>
    </source>
</evidence>
<reference evidence="11 12" key="1">
    <citation type="submission" date="2020-08" db="EMBL/GenBank/DDBJ databases">
        <title>Draft genome sequence of Parasphingopyxis sp. GrpM-11.</title>
        <authorList>
            <person name="Oh J."/>
            <person name="Roh D.-H."/>
        </authorList>
    </citation>
    <scope>NUCLEOTIDE SEQUENCE [LARGE SCALE GENOMIC DNA]</scope>
    <source>
        <strain evidence="11 12">GrpM-11</strain>
    </source>
</reference>
<evidence type="ECO:0000256" key="6">
    <source>
        <dbReference type="ARBA" id="ARBA00022519"/>
    </source>
</evidence>
<dbReference type="Proteomes" id="UP000564378">
    <property type="component" value="Unassembled WGS sequence"/>
</dbReference>
<dbReference type="GO" id="GO:0005886">
    <property type="term" value="C:plasma membrane"/>
    <property type="evidence" value="ECO:0007669"/>
    <property type="project" value="UniProtKB-SubCell"/>
</dbReference>
<keyword evidence="7 10" id="KW-0812">Transmembrane</keyword>
<dbReference type="GO" id="GO:0015628">
    <property type="term" value="P:protein secretion by the type II secretion system"/>
    <property type="evidence" value="ECO:0007669"/>
    <property type="project" value="InterPro"/>
</dbReference>
<dbReference type="Gene3D" id="3.10.610.10">
    <property type="entry name" value="GSPII I/J protein-like"/>
    <property type="match status" value="1"/>
</dbReference>
<evidence type="ECO:0000256" key="10">
    <source>
        <dbReference type="SAM" id="Phobius"/>
    </source>
</evidence>
<feature type="transmembrane region" description="Helical" evidence="10">
    <location>
        <begin position="12"/>
        <end position="34"/>
    </location>
</feature>
<keyword evidence="5" id="KW-0488">Methylation</keyword>
<dbReference type="InterPro" id="IPR010055">
    <property type="entry name" value="T2SS_protein-GspJ"/>
</dbReference>
<name>A0A842I2L0_9SPHN</name>
<evidence type="ECO:0000313" key="12">
    <source>
        <dbReference type="Proteomes" id="UP000564378"/>
    </source>
</evidence>
<evidence type="ECO:0000313" key="11">
    <source>
        <dbReference type="EMBL" id="MBC2778074.1"/>
    </source>
</evidence>
<dbReference type="InterPro" id="IPR051621">
    <property type="entry name" value="T2SS_protein_J"/>
</dbReference>
<dbReference type="NCBIfam" id="TIGR02532">
    <property type="entry name" value="IV_pilin_GFxxxE"/>
    <property type="match status" value="1"/>
</dbReference>
<comment type="subcellular location">
    <subcellularLocation>
        <location evidence="1">Cell inner membrane</location>
        <topology evidence="1">Single-pass membrane protein</topology>
    </subcellularLocation>
</comment>
<dbReference type="Gene3D" id="2.10.70.20">
    <property type="entry name" value="gspk-gspi-gspj complex like domains"/>
    <property type="match status" value="1"/>
</dbReference>
<dbReference type="NCBIfam" id="TIGR01711">
    <property type="entry name" value="gspJ"/>
    <property type="match status" value="1"/>
</dbReference>
<dbReference type="Pfam" id="PF11612">
    <property type="entry name" value="T2SSJ"/>
    <property type="match status" value="1"/>
</dbReference>